<dbReference type="Gene3D" id="1.10.287.1490">
    <property type="match status" value="1"/>
</dbReference>
<feature type="domain" description="KfrA N-terminal DNA-binding" evidence="2">
    <location>
        <begin position="7"/>
        <end position="114"/>
    </location>
</feature>
<dbReference type="Proteomes" id="UP001320119">
    <property type="component" value="Chromosome"/>
</dbReference>
<evidence type="ECO:0000259" key="2">
    <source>
        <dbReference type="Pfam" id="PF11740"/>
    </source>
</evidence>
<dbReference type="RefSeq" id="WP_236987211.1">
    <property type="nucleotide sequence ID" value="NZ_AP023086.1"/>
</dbReference>
<dbReference type="SUPFAM" id="SSF57997">
    <property type="entry name" value="Tropomyosin"/>
    <property type="match status" value="1"/>
</dbReference>
<organism evidence="3 4">
    <name type="scientific">Marinagarivorans cellulosilyticus</name>
    <dbReference type="NCBI Taxonomy" id="2721545"/>
    <lineage>
        <taxon>Bacteria</taxon>
        <taxon>Pseudomonadati</taxon>
        <taxon>Pseudomonadota</taxon>
        <taxon>Gammaproteobacteria</taxon>
        <taxon>Cellvibrionales</taxon>
        <taxon>Cellvibrionaceae</taxon>
        <taxon>Marinagarivorans</taxon>
    </lineage>
</organism>
<evidence type="ECO:0000313" key="3">
    <source>
        <dbReference type="EMBL" id="BCD97736.1"/>
    </source>
</evidence>
<protein>
    <recommendedName>
        <fullName evidence="2">KfrA N-terminal DNA-binding domain-containing protein</fullName>
    </recommendedName>
</protein>
<dbReference type="AlphaFoldDB" id="A0AAN1WHL6"/>
<dbReference type="InterPro" id="IPR021104">
    <property type="entry name" value="KfrA_DNA-bd_N"/>
</dbReference>
<reference evidence="3 4" key="1">
    <citation type="journal article" date="2022" name="IScience">
        <title>An ultrasensitive nanofiber-based assay for enzymatic hydrolysis and deep-sea microbial degradation of cellulose.</title>
        <authorList>
            <person name="Tsudome M."/>
            <person name="Tachioka M."/>
            <person name="Miyazaki M."/>
            <person name="Uchimura K."/>
            <person name="Tsuda M."/>
            <person name="Takaki Y."/>
            <person name="Deguchi S."/>
        </authorList>
    </citation>
    <scope>NUCLEOTIDE SEQUENCE [LARGE SCALE GENOMIC DNA]</scope>
    <source>
        <strain evidence="3 4">GE09</strain>
    </source>
</reference>
<sequence length="349" mass="39890">MARAGVTYHDIAKAAEAIKTHGQEPTVDRVREHLGTGSKSTIAPLLKRWRSDNGEAADVSGLPNDLVEMVMSLHERVQQMADHRIEQARQEFDTLNEELRKELTHANNTIAQLTSRQQDLDDQIARITEEKSLQDKSLEGARVSLAKAEFQRDDALTRANDLKESVSELKQENRDIRDHFEHYQQRTAEDRQQEREQFRSVNQGLKDQIQDLQHRLTHAESRASELFDANVQLQRHADELKQANAALNSDLKGKIEDIQNLKHELEEIVTRCREYQHRNDQLAENMAVLTTQKADVDKQVAVLSQTLETTKTELKTTQDKAALLTDENKVILQEKAVIQGQFKQLQGSL</sequence>
<dbReference type="KEGG" id="marq:MARGE09_P1937"/>
<dbReference type="EMBL" id="AP023086">
    <property type="protein sequence ID" value="BCD97736.1"/>
    <property type="molecule type" value="Genomic_DNA"/>
</dbReference>
<evidence type="ECO:0000256" key="1">
    <source>
        <dbReference type="SAM" id="Coils"/>
    </source>
</evidence>
<name>A0AAN1WHL6_9GAMM</name>
<dbReference type="Pfam" id="PF11740">
    <property type="entry name" value="KfrA_N"/>
    <property type="match status" value="1"/>
</dbReference>
<gene>
    <name evidence="3" type="ORF">MARGE09_P1937</name>
</gene>
<keyword evidence="4" id="KW-1185">Reference proteome</keyword>
<evidence type="ECO:0000313" key="4">
    <source>
        <dbReference type="Proteomes" id="UP001320119"/>
    </source>
</evidence>
<proteinExistence type="predicted"/>
<feature type="coiled-coil region" evidence="1">
    <location>
        <begin position="78"/>
        <end position="327"/>
    </location>
</feature>
<accession>A0AAN1WHL6</accession>
<keyword evidence="1" id="KW-0175">Coiled coil</keyword>